<evidence type="ECO:0000313" key="3">
    <source>
        <dbReference type="Proteomes" id="UP000217935"/>
    </source>
</evidence>
<dbReference type="AlphaFoldDB" id="A0A291GA33"/>
<dbReference type="Pfam" id="PF01590">
    <property type="entry name" value="GAF"/>
    <property type="match status" value="1"/>
</dbReference>
<dbReference type="Gene3D" id="3.30.450.40">
    <property type="match status" value="1"/>
</dbReference>
<dbReference type="SUPFAM" id="SSF55781">
    <property type="entry name" value="GAF domain-like"/>
    <property type="match status" value="1"/>
</dbReference>
<dbReference type="EMBL" id="CP022196">
    <property type="protein sequence ID" value="ATG47269.1"/>
    <property type="molecule type" value="Genomic_DNA"/>
</dbReference>
<evidence type="ECO:0000313" key="2">
    <source>
        <dbReference type="EMBL" id="ATG47269.1"/>
    </source>
</evidence>
<dbReference type="OrthoDB" id="9151676at2"/>
<keyword evidence="3" id="KW-1185">Reference proteome</keyword>
<protein>
    <recommendedName>
        <fullName evidence="1">GAF domain-containing protein</fullName>
    </recommendedName>
</protein>
<feature type="domain" description="GAF" evidence="1">
    <location>
        <begin position="58"/>
        <end position="176"/>
    </location>
</feature>
<reference evidence="2 3" key="1">
    <citation type="submission" date="2017-06" db="EMBL/GenBank/DDBJ databases">
        <title>Celeribacter sp. TSPH2 complete genome sequence.</title>
        <authorList>
            <person name="Woo J.-H."/>
            <person name="Kim H.-S."/>
        </authorList>
    </citation>
    <scope>NUCLEOTIDE SEQUENCE [LARGE SCALE GENOMIC DNA]</scope>
    <source>
        <strain evidence="2 3">TSPH2</strain>
    </source>
</reference>
<dbReference type="InterPro" id="IPR003018">
    <property type="entry name" value="GAF"/>
</dbReference>
<dbReference type="Proteomes" id="UP000217935">
    <property type="component" value="Chromosome"/>
</dbReference>
<gene>
    <name evidence="2" type="ORF">CEW89_06615</name>
</gene>
<proteinExistence type="predicted"/>
<accession>A0A291GA33</accession>
<dbReference type="STRING" id="1758178.GCA_001550095_02636"/>
<evidence type="ECO:0000259" key="1">
    <source>
        <dbReference type="Pfam" id="PF01590"/>
    </source>
</evidence>
<dbReference type="KEGG" id="ceh:CEW89_06615"/>
<dbReference type="RefSeq" id="WP_096805364.1">
    <property type="nucleotide sequence ID" value="NZ_CP022196.1"/>
</dbReference>
<name>A0A291GA33_9RHOB</name>
<dbReference type="InterPro" id="IPR029016">
    <property type="entry name" value="GAF-like_dom_sf"/>
</dbReference>
<organism evidence="2 3">
    <name type="scientific">Celeribacter ethanolicus</name>
    <dbReference type="NCBI Taxonomy" id="1758178"/>
    <lineage>
        <taxon>Bacteria</taxon>
        <taxon>Pseudomonadati</taxon>
        <taxon>Pseudomonadota</taxon>
        <taxon>Alphaproteobacteria</taxon>
        <taxon>Rhodobacterales</taxon>
        <taxon>Roseobacteraceae</taxon>
        <taxon>Celeribacter</taxon>
    </lineage>
</organism>
<sequence length="187" mass="20728">MLDCRKMKAFRNRPDVMAMAQTRCEVLFGFRDEAIFPMFDSGDPQVREIAFSLHAQIAPSGVLAFRALPTASGTQLEVLANTDHPVGRHLERVLMPENTIGHLVVDLAREIVIDDTLVHPLIKDTGAVSVMGIMAYIGVPCRFRGQVFGGISAVDSHRRHWSHEEVQFVRDSARALECLAKARHGGL</sequence>